<evidence type="ECO:0000256" key="3">
    <source>
        <dbReference type="ARBA" id="ARBA00022692"/>
    </source>
</evidence>
<dbReference type="InterPro" id="IPR003339">
    <property type="entry name" value="ABC/ECF_trnsptr_transmembrane"/>
</dbReference>
<dbReference type="NCBIfam" id="TIGR02454">
    <property type="entry name" value="ECF_T_CbiQ"/>
    <property type="match status" value="1"/>
</dbReference>
<dbReference type="CDD" id="cd16914">
    <property type="entry name" value="EcfT"/>
    <property type="match status" value="1"/>
</dbReference>
<evidence type="ECO:0000256" key="2">
    <source>
        <dbReference type="ARBA" id="ARBA00022475"/>
    </source>
</evidence>
<dbReference type="EMBL" id="JBHZOL010000100">
    <property type="protein sequence ID" value="MFE4108173.1"/>
    <property type="molecule type" value="Genomic_DNA"/>
</dbReference>
<sequence length="252" mass="28357">MKLGLDDYARLDSPIHRWLPKYKLVGLMALILAFSFVRSLALLPVMALSTFGFYRSAGLPFQFWRQRLQIPGIFLAVVVLLLPFLSGSTVWLSLGPLSLYQEGSLAVVLISVRFVCILTLGLVLFGTAPFFETIRAMRSLGLPPILADMTVLTYRYIFEIGDYFQAMRTAMQLRGFESHRLNWRTLKTLAALAGSLLIRSYEKSEQVYQAMLLRGYGQRLATTRQPKPTPPDTVLLVMTLTLSVGILIAELF</sequence>
<protein>
    <submittedName>
        <fullName evidence="7">Cobalt ECF transporter T component CbiQ</fullName>
    </submittedName>
</protein>
<keyword evidence="4 6" id="KW-1133">Transmembrane helix</keyword>
<keyword evidence="8" id="KW-1185">Reference proteome</keyword>
<dbReference type="InterPro" id="IPR012809">
    <property type="entry name" value="ECF_CbiQ"/>
</dbReference>
<keyword evidence="3 6" id="KW-0812">Transmembrane</keyword>
<evidence type="ECO:0000256" key="6">
    <source>
        <dbReference type="SAM" id="Phobius"/>
    </source>
</evidence>
<dbReference type="Proteomes" id="UP001600165">
    <property type="component" value="Unassembled WGS sequence"/>
</dbReference>
<evidence type="ECO:0000313" key="8">
    <source>
        <dbReference type="Proteomes" id="UP001600165"/>
    </source>
</evidence>
<feature type="transmembrane region" description="Helical" evidence="6">
    <location>
        <begin position="106"/>
        <end position="131"/>
    </location>
</feature>
<evidence type="ECO:0000256" key="1">
    <source>
        <dbReference type="ARBA" id="ARBA00004651"/>
    </source>
</evidence>
<proteinExistence type="predicted"/>
<accession>A0ABW6IIY7</accession>
<evidence type="ECO:0000313" key="7">
    <source>
        <dbReference type="EMBL" id="MFE4108173.1"/>
    </source>
</evidence>
<comment type="caution">
    <text evidence="7">The sequence shown here is derived from an EMBL/GenBank/DDBJ whole genome shotgun (WGS) entry which is preliminary data.</text>
</comment>
<evidence type="ECO:0000256" key="5">
    <source>
        <dbReference type="ARBA" id="ARBA00023136"/>
    </source>
</evidence>
<dbReference type="PANTHER" id="PTHR34857">
    <property type="entry name" value="SLL0384 PROTEIN"/>
    <property type="match status" value="1"/>
</dbReference>
<feature type="transmembrane region" description="Helical" evidence="6">
    <location>
        <begin position="72"/>
        <end position="94"/>
    </location>
</feature>
<keyword evidence="2" id="KW-1003">Cell membrane</keyword>
<organism evidence="7 8">
    <name type="scientific">Almyronema epifaneia S1</name>
    <dbReference type="NCBI Taxonomy" id="2991925"/>
    <lineage>
        <taxon>Bacteria</taxon>
        <taxon>Bacillati</taxon>
        <taxon>Cyanobacteriota</taxon>
        <taxon>Cyanophyceae</taxon>
        <taxon>Nodosilineales</taxon>
        <taxon>Nodosilineaceae</taxon>
        <taxon>Almyronema</taxon>
        <taxon>Almyronema epifaneia</taxon>
    </lineage>
</organism>
<gene>
    <name evidence="7" type="primary">cbiQ</name>
    <name evidence="7" type="ORF">ACFVKH_17965</name>
</gene>
<reference evidence="7 8" key="1">
    <citation type="submission" date="2024-10" db="EMBL/GenBank/DDBJ databases">
        <authorList>
            <person name="Ratan Roy A."/>
            <person name="Morales Sandoval P.H."/>
            <person name="De Los Santos Villalobos S."/>
            <person name="Chakraborty S."/>
            <person name="Mukherjee J."/>
        </authorList>
    </citation>
    <scope>NUCLEOTIDE SEQUENCE [LARGE SCALE GENOMIC DNA]</scope>
    <source>
        <strain evidence="7 8">S1</strain>
    </source>
</reference>
<feature type="transmembrane region" description="Helical" evidence="6">
    <location>
        <begin position="24"/>
        <end position="51"/>
    </location>
</feature>
<dbReference type="PANTHER" id="PTHR34857:SF2">
    <property type="entry name" value="SLL0384 PROTEIN"/>
    <property type="match status" value="1"/>
</dbReference>
<dbReference type="Pfam" id="PF02361">
    <property type="entry name" value="CbiQ"/>
    <property type="match status" value="1"/>
</dbReference>
<keyword evidence="5 6" id="KW-0472">Membrane</keyword>
<name>A0ABW6IIY7_9CYAN</name>
<dbReference type="RefSeq" id="WP_377967626.1">
    <property type="nucleotide sequence ID" value="NZ_JBHZOL010000100.1"/>
</dbReference>
<evidence type="ECO:0000256" key="4">
    <source>
        <dbReference type="ARBA" id="ARBA00022989"/>
    </source>
</evidence>
<comment type="subcellular location">
    <subcellularLocation>
        <location evidence="1">Cell membrane</location>
        <topology evidence="1">Multi-pass membrane protein</topology>
    </subcellularLocation>
</comment>
<dbReference type="InterPro" id="IPR051611">
    <property type="entry name" value="ECF_transporter_component"/>
</dbReference>